<dbReference type="InterPro" id="IPR009050">
    <property type="entry name" value="Globin-like_sf"/>
</dbReference>
<dbReference type="GO" id="GO:0020037">
    <property type="term" value="F:heme binding"/>
    <property type="evidence" value="ECO:0007669"/>
    <property type="project" value="InterPro"/>
</dbReference>
<dbReference type="InterPro" id="IPR044398">
    <property type="entry name" value="Globin-sensor_dom"/>
</dbReference>
<dbReference type="Gene3D" id="3.30.450.30">
    <property type="entry name" value="Dynein light chain 2a, cytoplasmic"/>
    <property type="match status" value="1"/>
</dbReference>
<dbReference type="SMART" id="SM00960">
    <property type="entry name" value="Robl_LC7"/>
    <property type="match status" value="1"/>
</dbReference>
<reference evidence="2 3" key="1">
    <citation type="submission" date="2020-08" db="EMBL/GenBank/DDBJ databases">
        <title>Genomic Encyclopedia of Type Strains, Phase IV (KMG-IV): sequencing the most valuable type-strain genomes for metagenomic binning, comparative biology and taxonomic classification.</title>
        <authorList>
            <person name="Goeker M."/>
        </authorList>
    </citation>
    <scope>NUCLEOTIDE SEQUENCE [LARGE SCALE GENOMIC DNA]</scope>
    <source>
        <strain evidence="2 3">DSM 27026</strain>
    </source>
</reference>
<dbReference type="Proteomes" id="UP000553706">
    <property type="component" value="Unassembled WGS sequence"/>
</dbReference>
<dbReference type="Gene3D" id="1.10.490.10">
    <property type="entry name" value="Globins"/>
    <property type="match status" value="1"/>
</dbReference>
<name>A0A840VF42_9PROT</name>
<gene>
    <name evidence="2" type="ORF">HNP71_001767</name>
</gene>
<evidence type="ECO:0000313" key="2">
    <source>
        <dbReference type="EMBL" id="MBB5373507.1"/>
    </source>
</evidence>
<dbReference type="RefSeq" id="WP_183266512.1">
    <property type="nucleotide sequence ID" value="NZ_JACHFJ010000007.1"/>
</dbReference>
<dbReference type="InterPro" id="IPR004942">
    <property type="entry name" value="Roadblock/LAMTOR2_dom"/>
</dbReference>
<dbReference type="Pfam" id="PF03259">
    <property type="entry name" value="Robl_LC7"/>
    <property type="match status" value="1"/>
</dbReference>
<dbReference type="EMBL" id="JACHFJ010000007">
    <property type="protein sequence ID" value="MBB5373507.1"/>
    <property type="molecule type" value="Genomic_DNA"/>
</dbReference>
<protein>
    <submittedName>
        <fullName evidence="2">Putative regulator of Ras-like GTPase activity (Roadblock/LC7/MglB family)</fullName>
    </submittedName>
</protein>
<sequence length="294" mass="31522">MHNAHVNGVLQALVTNTPSIQGAAVIQGDGQLVACHLPQNFDESRISATVTAMLPRGLDLAAALKCGKLEQLLLTGEIGHVLLREAGPQTMLCTLAGPTVQMDTLLQATGNAASRISRMLSSISFTAPSTGTRSPEALYEAAGFTEADQTLVTQIWPYVRTALPGIADRFYQVLGAEPQMAALLAGRVESLKRTHLTWLESLFSGDYGPDFIRRQEEIGKAHTRAGVTPVFFAASMAFLRSVFPPALHACMPSEESAKAATGAVLRLLTFCQQIVDGKYAQTLIRLDETMAKAK</sequence>
<organism evidence="2 3">
    <name type="scientific">Acidocella aromatica</name>
    <dbReference type="NCBI Taxonomy" id="1303579"/>
    <lineage>
        <taxon>Bacteria</taxon>
        <taxon>Pseudomonadati</taxon>
        <taxon>Pseudomonadota</taxon>
        <taxon>Alphaproteobacteria</taxon>
        <taxon>Acetobacterales</taxon>
        <taxon>Acidocellaceae</taxon>
        <taxon>Acidocella</taxon>
    </lineage>
</organism>
<dbReference type="AlphaFoldDB" id="A0A840VF42"/>
<keyword evidence="3" id="KW-1185">Reference proteome</keyword>
<proteinExistence type="predicted"/>
<feature type="domain" description="Roadblock/LAMTOR2" evidence="1">
    <location>
        <begin position="7"/>
        <end position="96"/>
    </location>
</feature>
<accession>A0A840VF42</accession>
<dbReference type="CDD" id="cd01068">
    <property type="entry name" value="globin_sensor"/>
    <property type="match status" value="1"/>
</dbReference>
<evidence type="ECO:0000313" key="3">
    <source>
        <dbReference type="Proteomes" id="UP000553706"/>
    </source>
</evidence>
<comment type="caution">
    <text evidence="2">The sequence shown here is derived from an EMBL/GenBank/DDBJ whole genome shotgun (WGS) entry which is preliminary data.</text>
</comment>
<dbReference type="InterPro" id="IPR039379">
    <property type="entry name" value="Protoglobin_sensor_dom"/>
</dbReference>
<dbReference type="Pfam" id="PF11563">
    <property type="entry name" value="Protoglobin"/>
    <property type="match status" value="1"/>
</dbReference>
<dbReference type="GO" id="GO:0019825">
    <property type="term" value="F:oxygen binding"/>
    <property type="evidence" value="ECO:0007669"/>
    <property type="project" value="InterPro"/>
</dbReference>
<dbReference type="SUPFAM" id="SSF103196">
    <property type="entry name" value="Roadblock/LC7 domain"/>
    <property type="match status" value="1"/>
</dbReference>
<dbReference type="SUPFAM" id="SSF46458">
    <property type="entry name" value="Globin-like"/>
    <property type="match status" value="1"/>
</dbReference>
<evidence type="ECO:0000259" key="1">
    <source>
        <dbReference type="SMART" id="SM00960"/>
    </source>
</evidence>
<dbReference type="InterPro" id="IPR012292">
    <property type="entry name" value="Globin/Proto"/>
</dbReference>